<feature type="transmembrane region" description="Helical" evidence="8">
    <location>
        <begin position="149"/>
        <end position="167"/>
    </location>
</feature>
<sequence length="815" mass="89455">MTVLFHLVGATNIHNESLMMHIGVFAYGEPRFDLTFDPCNANIASLCPMKGSVPIQASGIIPIAPSDVSGFPTLAVTIPDFEGQAIIRIFANSTRREIACYSAVVTNGASFSHPEAVGSILGIFTVVAVIASFATAIYGDSITMIRKHYAHSLSVFVVFSVFQHIYFSGALSLNWPSVLVAFWSNYAWSGGIIYSHSMQNSINQLLGANEGNASMVGAAGSSSISSGASIIHSIYKRSAASIFARDIMFDFEDIILSRRAEHALAKRAASSNKTSQWFGSPVAPGLPLPGNFSGFAGTLSRESVPQSNAFMTGLLWFLILSATVAWATVMFKGLVEVLSIANIIRKDRLGFYRVHWLNYTGLAVLRTLVIGFFAMVFLAIFQFTLPGSIGAKAIAAIVFTAFLGGLVTIAIYACYYRLRFGRFQSEPDRLNFEGKRVGGIPWFVTIRESQRGEKDSSRNFTSSIPWWRIHFIDDDPQRTPVHEDEDYIGKFGWLAARFRRTRWWFFAAWLVYEFVRACLYAAARTNPMAQVFGLLVVEIVALMAIIACKPFESSRLNALMVYLLGFSKVATLALSVAFDVRYNLNRITTTAIGIVIIVIQGVLTLVLLISIVTGAISTYFSIMRNREEIRPKSWLPMREKYFEHLDKQTADLPPPPPPEPTQPVEPYFSINSIKRVPKIADEDPDFIADLADPTGSRVSVVRRSRANSLGSASAISHTTVPFGGYVHRTSWNTSQIWPTEDSRNPDTARTIGSRSSTAPLVAAGPGPAIATASPMDSKEYQQQATPSHIATVPREPSPLARSDAPQKQQQIGSLD</sequence>
<feature type="transmembrane region" description="Helical" evidence="8">
    <location>
        <begin position="559"/>
        <end position="578"/>
    </location>
</feature>
<dbReference type="InterPro" id="IPR010308">
    <property type="entry name" value="TRP_C"/>
</dbReference>
<evidence type="ECO:0000256" key="2">
    <source>
        <dbReference type="ARBA" id="ARBA00010642"/>
    </source>
</evidence>
<protein>
    <recommendedName>
        <fullName evidence="9">ML-like domain-containing protein</fullName>
    </recommendedName>
</protein>
<feature type="compositionally biased region" description="Polar residues" evidence="7">
    <location>
        <begin position="805"/>
        <end position="815"/>
    </location>
</feature>
<dbReference type="InterPro" id="IPR040241">
    <property type="entry name" value="TRP_Flc/Pkd2-like"/>
</dbReference>
<dbReference type="AlphaFoldDB" id="A0A9P8I9L2"/>
<dbReference type="PANTHER" id="PTHR31145">
    <property type="entry name" value="INTEGRAL MEMBRANE PROTEIN (AFU_ORTHOLOGUE AFUA_7G01610)"/>
    <property type="match status" value="1"/>
</dbReference>
<comment type="similarity">
    <text evidence="2">Belongs to the transient receptor potential (TRP) ion channel family.</text>
</comment>
<feature type="transmembrane region" description="Helical" evidence="8">
    <location>
        <begin position="116"/>
        <end position="137"/>
    </location>
</feature>
<feature type="transmembrane region" description="Helical" evidence="8">
    <location>
        <begin position="314"/>
        <end position="335"/>
    </location>
</feature>
<dbReference type="PANTHER" id="PTHR31145:SF7">
    <property type="entry name" value="TRP-LIKE ION CHANNEL"/>
    <property type="match status" value="1"/>
</dbReference>
<dbReference type="GO" id="GO:0016020">
    <property type="term" value="C:membrane"/>
    <property type="evidence" value="ECO:0007669"/>
    <property type="project" value="UniProtKB-SubCell"/>
</dbReference>
<feature type="transmembrane region" description="Helical" evidence="8">
    <location>
        <begin position="356"/>
        <end position="381"/>
    </location>
</feature>
<keyword evidence="3 8" id="KW-0812">Transmembrane</keyword>
<evidence type="ECO:0000256" key="3">
    <source>
        <dbReference type="ARBA" id="ARBA00022692"/>
    </source>
</evidence>
<dbReference type="Proteomes" id="UP000698800">
    <property type="component" value="Unassembled WGS sequence"/>
</dbReference>
<evidence type="ECO:0000256" key="8">
    <source>
        <dbReference type="SAM" id="Phobius"/>
    </source>
</evidence>
<evidence type="ECO:0000256" key="6">
    <source>
        <dbReference type="ARBA" id="ARBA00023136"/>
    </source>
</evidence>
<evidence type="ECO:0000313" key="10">
    <source>
        <dbReference type="EMBL" id="KAH0543204.1"/>
    </source>
</evidence>
<evidence type="ECO:0000256" key="4">
    <source>
        <dbReference type="ARBA" id="ARBA00022729"/>
    </source>
</evidence>
<gene>
    <name evidence="10" type="ORF">FGG08_002465</name>
</gene>
<evidence type="ECO:0000256" key="7">
    <source>
        <dbReference type="SAM" id="MobiDB-lite"/>
    </source>
</evidence>
<evidence type="ECO:0000256" key="1">
    <source>
        <dbReference type="ARBA" id="ARBA00004141"/>
    </source>
</evidence>
<accession>A0A9P8I9L2</accession>
<dbReference type="GO" id="GO:0009272">
    <property type="term" value="P:fungal-type cell wall biogenesis"/>
    <property type="evidence" value="ECO:0007669"/>
    <property type="project" value="TreeGrafter"/>
</dbReference>
<evidence type="ECO:0000259" key="9">
    <source>
        <dbReference type="SMART" id="SM01320"/>
    </source>
</evidence>
<dbReference type="InterPro" id="IPR032800">
    <property type="entry name" value="TRP_N"/>
</dbReference>
<proteinExistence type="inferred from homology"/>
<feature type="transmembrane region" description="Helical" evidence="8">
    <location>
        <begin position="529"/>
        <end position="547"/>
    </location>
</feature>
<evidence type="ECO:0000256" key="5">
    <source>
        <dbReference type="ARBA" id="ARBA00022989"/>
    </source>
</evidence>
<feature type="compositionally biased region" description="Polar residues" evidence="7">
    <location>
        <begin position="747"/>
        <end position="758"/>
    </location>
</feature>
<feature type="transmembrane region" description="Helical" evidence="8">
    <location>
        <begin position="590"/>
        <end position="622"/>
    </location>
</feature>
<comment type="subcellular location">
    <subcellularLocation>
        <location evidence="1">Membrane</location>
        <topology evidence="1">Multi-pass membrane protein</topology>
    </subcellularLocation>
</comment>
<keyword evidence="5 8" id="KW-1133">Transmembrane helix</keyword>
<name>A0A9P8I9L2_9PEZI</name>
<feature type="transmembrane region" description="Helical" evidence="8">
    <location>
        <begin position="393"/>
        <end position="415"/>
    </location>
</feature>
<comment type="caution">
    <text evidence="10">The sequence shown here is derived from an EMBL/GenBank/DDBJ whole genome shotgun (WGS) entry which is preliminary data.</text>
</comment>
<keyword evidence="4" id="KW-0732">Signal</keyword>
<keyword evidence="11" id="KW-1185">Reference proteome</keyword>
<dbReference type="OrthoDB" id="5377623at2759"/>
<keyword evidence="6 8" id="KW-0472">Membrane</keyword>
<reference evidence="10" key="1">
    <citation type="submission" date="2021-03" db="EMBL/GenBank/DDBJ databases">
        <title>Comparative genomics and phylogenomic investigation of the class Geoglossomycetes provide insights into ecological specialization and systematics.</title>
        <authorList>
            <person name="Melie T."/>
            <person name="Pirro S."/>
            <person name="Miller A.N."/>
            <person name="Quandt A."/>
        </authorList>
    </citation>
    <scope>NUCLEOTIDE SEQUENCE</scope>
    <source>
        <strain evidence="10">GBOQ0MN5Z8</strain>
    </source>
</reference>
<dbReference type="EMBL" id="JAGHQL010000037">
    <property type="protein sequence ID" value="KAH0543204.1"/>
    <property type="molecule type" value="Genomic_DNA"/>
</dbReference>
<dbReference type="GO" id="GO:0055085">
    <property type="term" value="P:transmembrane transport"/>
    <property type="evidence" value="ECO:0007669"/>
    <property type="project" value="TreeGrafter"/>
</dbReference>
<feature type="domain" description="ML-like" evidence="9">
    <location>
        <begin position="1"/>
        <end position="112"/>
    </location>
</feature>
<dbReference type="SMART" id="SM01320">
    <property type="entry name" value="TRP_N"/>
    <property type="match status" value="1"/>
</dbReference>
<dbReference type="Pfam" id="PF06011">
    <property type="entry name" value="TRP"/>
    <property type="match status" value="1"/>
</dbReference>
<organism evidence="10 11">
    <name type="scientific">Glutinoglossum americanum</name>
    <dbReference type="NCBI Taxonomy" id="1670608"/>
    <lineage>
        <taxon>Eukaryota</taxon>
        <taxon>Fungi</taxon>
        <taxon>Dikarya</taxon>
        <taxon>Ascomycota</taxon>
        <taxon>Pezizomycotina</taxon>
        <taxon>Geoglossomycetes</taxon>
        <taxon>Geoglossales</taxon>
        <taxon>Geoglossaceae</taxon>
        <taxon>Glutinoglossum</taxon>
    </lineage>
</organism>
<feature type="region of interest" description="Disordered" evidence="7">
    <location>
        <begin position="736"/>
        <end position="815"/>
    </location>
</feature>
<evidence type="ECO:0000313" key="11">
    <source>
        <dbReference type="Proteomes" id="UP000698800"/>
    </source>
</evidence>
<dbReference type="Pfam" id="PF14558">
    <property type="entry name" value="TRP_N"/>
    <property type="match status" value="1"/>
</dbReference>